<evidence type="ECO:0000256" key="9">
    <source>
        <dbReference type="PIRSR" id="PIRSR006431-1"/>
    </source>
</evidence>
<evidence type="ECO:0000256" key="7">
    <source>
        <dbReference type="ARBA" id="ARBA00022801"/>
    </source>
</evidence>
<keyword evidence="7 8" id="KW-0378">Hydrolase</keyword>
<protein>
    <recommendedName>
        <fullName evidence="8 10">Proline iminopeptidase</fullName>
        <shortName evidence="8">PIP</shortName>
        <ecNumber evidence="8 10">3.4.11.5</ecNumber>
    </recommendedName>
    <alternativeName>
        <fullName evidence="8">Prolyl aminopeptidase</fullName>
    </alternativeName>
</protein>
<evidence type="ECO:0000256" key="3">
    <source>
        <dbReference type="ARBA" id="ARBA00010088"/>
    </source>
</evidence>
<evidence type="ECO:0000256" key="5">
    <source>
        <dbReference type="ARBA" id="ARBA00022490"/>
    </source>
</evidence>
<evidence type="ECO:0000256" key="8">
    <source>
        <dbReference type="PIRNR" id="PIRNR006431"/>
    </source>
</evidence>
<organism evidence="12 13">
    <name type="scientific">Actinospica durhamensis</name>
    <dbReference type="NCBI Taxonomy" id="1508375"/>
    <lineage>
        <taxon>Bacteria</taxon>
        <taxon>Bacillati</taxon>
        <taxon>Actinomycetota</taxon>
        <taxon>Actinomycetes</taxon>
        <taxon>Catenulisporales</taxon>
        <taxon>Actinospicaceae</taxon>
        <taxon>Actinospica</taxon>
    </lineage>
</organism>
<comment type="similarity">
    <text evidence="3 8 10">Belongs to the peptidase S33 family.</text>
</comment>
<accession>A0A941EUV9</accession>
<dbReference type="PRINTS" id="PR00793">
    <property type="entry name" value="PROAMNOPTASE"/>
</dbReference>
<dbReference type="GO" id="GO:0004177">
    <property type="term" value="F:aminopeptidase activity"/>
    <property type="evidence" value="ECO:0007669"/>
    <property type="project" value="UniProtKB-UniRule"/>
</dbReference>
<dbReference type="EC" id="3.4.11.5" evidence="8 10"/>
<dbReference type="GO" id="GO:0006508">
    <property type="term" value="P:proteolysis"/>
    <property type="evidence" value="ECO:0007669"/>
    <property type="project" value="UniProtKB-KW"/>
</dbReference>
<dbReference type="InterPro" id="IPR029058">
    <property type="entry name" value="AB_hydrolase_fold"/>
</dbReference>
<feature type="active site" description="Nucleophile" evidence="9">
    <location>
        <position position="115"/>
    </location>
</feature>
<dbReference type="PIRSF" id="PIRSF006431">
    <property type="entry name" value="Pept_S33"/>
    <property type="match status" value="1"/>
</dbReference>
<keyword evidence="4 8" id="KW-0031">Aminopeptidase</keyword>
<dbReference type="NCBIfam" id="TIGR01249">
    <property type="entry name" value="pro_imino_pep_1"/>
    <property type="match status" value="1"/>
</dbReference>
<evidence type="ECO:0000259" key="11">
    <source>
        <dbReference type="Pfam" id="PF00561"/>
    </source>
</evidence>
<dbReference type="InterPro" id="IPR005944">
    <property type="entry name" value="Pro_iminopeptidase"/>
</dbReference>
<evidence type="ECO:0000256" key="4">
    <source>
        <dbReference type="ARBA" id="ARBA00022438"/>
    </source>
</evidence>
<keyword evidence="6 8" id="KW-0645">Protease</keyword>
<gene>
    <name evidence="12" type="primary">pip</name>
    <name evidence="12" type="ORF">KDL01_19545</name>
</gene>
<sequence length="322" mass="35416">MPDRFPPIEPYRTGLLEAGDGNRIYFEECGNPEGKPALFVHGGPGSGSSAGPRRNFDPEKYRIILFDQRNCGRSLPNASDPAVDLSANTTDHLIADMELLRTHLGVEQWLLYGGSWGSTLIVAYTHRHPERVAQVVIAGITLCRREDIVWLYQGVGRFFPEEWERFRDHVPATERGEDVFDLLAAYGRLAGDPDRGVRERATVSWLTWEDTVVSLEPNGKPNAYSNRPEANKVAFVRLCAHYFSHAGFIDGEALLADAGKLAGIPAVLIHGRFDLGGPLTNAWELHRAWPGSRLEIVEDSGHTGSGTMGAVSRAALDGFARG</sequence>
<comment type="caution">
    <text evidence="12">The sequence shown here is derived from an EMBL/GenBank/DDBJ whole genome shotgun (WGS) entry which is preliminary data.</text>
</comment>
<feature type="domain" description="AB hydrolase-1" evidence="11">
    <location>
        <begin position="38"/>
        <end position="303"/>
    </location>
</feature>
<evidence type="ECO:0000256" key="1">
    <source>
        <dbReference type="ARBA" id="ARBA00001585"/>
    </source>
</evidence>
<evidence type="ECO:0000256" key="2">
    <source>
        <dbReference type="ARBA" id="ARBA00004496"/>
    </source>
</evidence>
<keyword evidence="5 8" id="KW-0963">Cytoplasm</keyword>
<comment type="subcellular location">
    <subcellularLocation>
        <location evidence="2 8">Cytoplasm</location>
    </subcellularLocation>
</comment>
<dbReference type="GO" id="GO:0005737">
    <property type="term" value="C:cytoplasm"/>
    <property type="evidence" value="ECO:0007669"/>
    <property type="project" value="UniProtKB-SubCell"/>
</dbReference>
<dbReference type="AlphaFoldDB" id="A0A941EUV9"/>
<evidence type="ECO:0000256" key="6">
    <source>
        <dbReference type="ARBA" id="ARBA00022670"/>
    </source>
</evidence>
<evidence type="ECO:0000313" key="13">
    <source>
        <dbReference type="Proteomes" id="UP000675781"/>
    </source>
</evidence>
<dbReference type="PANTHER" id="PTHR43722:SF1">
    <property type="entry name" value="PROLINE IMINOPEPTIDASE"/>
    <property type="match status" value="1"/>
</dbReference>
<name>A0A941EUV9_9ACTN</name>
<reference evidence="12" key="1">
    <citation type="submission" date="2021-04" db="EMBL/GenBank/DDBJ databases">
        <title>Genome based classification of Actinospica acidithermotolerans sp. nov., an actinobacterium isolated from an Indonesian hot spring.</title>
        <authorList>
            <person name="Kusuma A.B."/>
            <person name="Putra K.E."/>
            <person name="Nafisah S."/>
            <person name="Loh J."/>
            <person name="Nouioui I."/>
            <person name="Goodfellow M."/>
        </authorList>
    </citation>
    <scope>NUCLEOTIDE SEQUENCE</scope>
    <source>
        <strain evidence="12">CSCA 57</strain>
    </source>
</reference>
<dbReference type="InterPro" id="IPR002410">
    <property type="entry name" value="Peptidase_S33"/>
</dbReference>
<evidence type="ECO:0000313" key="12">
    <source>
        <dbReference type="EMBL" id="MBR7835479.1"/>
    </source>
</evidence>
<dbReference type="RefSeq" id="WP_246576679.1">
    <property type="nucleotide sequence ID" value="NZ_JAGSOG010000097.1"/>
</dbReference>
<proteinExistence type="inferred from homology"/>
<evidence type="ECO:0000256" key="10">
    <source>
        <dbReference type="RuleBase" id="RU003421"/>
    </source>
</evidence>
<dbReference type="Proteomes" id="UP000675781">
    <property type="component" value="Unassembled WGS sequence"/>
</dbReference>
<feature type="active site" description="Proton donor" evidence="9">
    <location>
        <position position="302"/>
    </location>
</feature>
<keyword evidence="13" id="KW-1185">Reference proteome</keyword>
<dbReference type="SUPFAM" id="SSF53474">
    <property type="entry name" value="alpha/beta-Hydrolases"/>
    <property type="match status" value="1"/>
</dbReference>
<dbReference type="PANTHER" id="PTHR43722">
    <property type="entry name" value="PROLINE IMINOPEPTIDASE"/>
    <property type="match status" value="1"/>
</dbReference>
<dbReference type="EMBL" id="JAGSOG010000097">
    <property type="protein sequence ID" value="MBR7835479.1"/>
    <property type="molecule type" value="Genomic_DNA"/>
</dbReference>
<dbReference type="Pfam" id="PF00561">
    <property type="entry name" value="Abhydrolase_1"/>
    <property type="match status" value="1"/>
</dbReference>
<comment type="catalytic activity">
    <reaction evidence="1 8 10">
        <text>Release of N-terminal proline from a peptide.</text>
        <dbReference type="EC" id="3.4.11.5"/>
    </reaction>
</comment>
<dbReference type="InterPro" id="IPR000073">
    <property type="entry name" value="AB_hydrolase_1"/>
</dbReference>
<feature type="active site" evidence="9">
    <location>
        <position position="274"/>
    </location>
</feature>
<dbReference type="Gene3D" id="3.40.50.1820">
    <property type="entry name" value="alpha/beta hydrolase"/>
    <property type="match status" value="1"/>
</dbReference>